<dbReference type="Pfam" id="PF00413">
    <property type="entry name" value="Peptidase_M10"/>
    <property type="match status" value="1"/>
</dbReference>
<dbReference type="InterPro" id="IPR024079">
    <property type="entry name" value="MetalloPept_cat_dom_sf"/>
</dbReference>
<accession>A0A0F3RVB2</accession>
<keyword evidence="2" id="KW-0479">Metal-binding</keyword>
<keyword evidence="1" id="KW-0645">Protease</keyword>
<evidence type="ECO:0000256" key="2">
    <source>
        <dbReference type="ARBA" id="ARBA00022723"/>
    </source>
</evidence>
<dbReference type="GO" id="GO:0004222">
    <property type="term" value="F:metalloendopeptidase activity"/>
    <property type="evidence" value="ECO:0007669"/>
    <property type="project" value="InterPro"/>
</dbReference>
<keyword evidence="4" id="KW-0862">Zinc</keyword>
<dbReference type="PATRIC" id="fig|216463.3.peg.1060"/>
<protein>
    <recommendedName>
        <fullName evidence="6">Peptidase M10 metallopeptidase domain-containing protein</fullName>
    </recommendedName>
</protein>
<dbReference type="EMBL" id="JZCR01000002">
    <property type="protein sequence ID" value="KJW13968.1"/>
    <property type="molecule type" value="Genomic_DNA"/>
</dbReference>
<evidence type="ECO:0000313" key="8">
    <source>
        <dbReference type="Proteomes" id="UP000033491"/>
    </source>
</evidence>
<dbReference type="AlphaFoldDB" id="A0A0F3RVB2"/>
<reference evidence="7 8" key="1">
    <citation type="submission" date="2015-03" db="EMBL/GenBank/DDBJ databases">
        <authorList>
            <person name="Zheng J."/>
            <person name="Ganezle M."/>
        </authorList>
    </citation>
    <scope>NUCLEOTIDE SEQUENCE [LARGE SCALE GENOMIC DNA]</scope>
    <source>
        <strain evidence="7 8">LP38</strain>
    </source>
</reference>
<dbReference type="Proteomes" id="UP000033491">
    <property type="component" value="Unassembled WGS sequence"/>
</dbReference>
<keyword evidence="5" id="KW-0732">Signal</keyword>
<comment type="caution">
    <text evidence="7">The sequence shown here is derived from an EMBL/GenBank/DDBJ whole genome shotgun (WGS) entry which is preliminary data.</text>
</comment>
<dbReference type="Gene3D" id="3.40.390.10">
    <property type="entry name" value="Collagenase (Catalytic Domain)"/>
    <property type="match status" value="1"/>
</dbReference>
<evidence type="ECO:0000256" key="5">
    <source>
        <dbReference type="SAM" id="SignalP"/>
    </source>
</evidence>
<proteinExistence type="predicted"/>
<keyword evidence="3" id="KW-0378">Hydrolase</keyword>
<evidence type="ECO:0000313" key="7">
    <source>
        <dbReference type="EMBL" id="KJW13968.1"/>
    </source>
</evidence>
<dbReference type="GO" id="GO:0006508">
    <property type="term" value="P:proteolysis"/>
    <property type="evidence" value="ECO:0007669"/>
    <property type="project" value="UniProtKB-KW"/>
</dbReference>
<name>A0A0F3RVB2_9LACO</name>
<gene>
    <name evidence="7" type="ORF">VC81_00395</name>
</gene>
<sequence>MNAHHMKRRVQLTAIAATLLVAPIVSTSTVTAQAASVKPSSSVLKKSNSYYRKHAKQLGKKYKLAYNAQTGLKKNGKALVYVNTKDPNLKKSVKLAMDYWNHKLGKKTFTQGTKKSHTLTFSVSNAKPSKNDNSDAWWTPSTKQVQVRKYYYDAAKQDIGVAMTNGLNDSFYHQFAGTIEAQAKAELAAKGITSSDKNYSAQFNETAQKIEESLPEYATLKSRVAAVEKSVAAQGRMYEYAGTIAHEFGHVMGLNHSPNKSDLMYFESGTNKVNSYSQVTSSKGLKVYNPVTSTDKARAQLALKIYIAQHK</sequence>
<feature type="chain" id="PRO_5002466137" description="Peptidase M10 metallopeptidase domain-containing protein" evidence="5">
    <location>
        <begin position="35"/>
        <end position="311"/>
    </location>
</feature>
<dbReference type="STRING" id="216463.VC81_00395"/>
<dbReference type="RefSeq" id="WP_045806167.1">
    <property type="nucleotide sequence ID" value="NZ_JZCR01000002.1"/>
</dbReference>
<dbReference type="InterPro" id="IPR001818">
    <property type="entry name" value="Pept_M10_metallopeptidase"/>
</dbReference>
<dbReference type="GO" id="GO:0008270">
    <property type="term" value="F:zinc ion binding"/>
    <property type="evidence" value="ECO:0007669"/>
    <property type="project" value="InterPro"/>
</dbReference>
<dbReference type="SUPFAM" id="SSF55486">
    <property type="entry name" value="Metalloproteases ('zincins'), catalytic domain"/>
    <property type="match status" value="1"/>
</dbReference>
<evidence type="ECO:0000256" key="4">
    <source>
        <dbReference type="ARBA" id="ARBA00022833"/>
    </source>
</evidence>
<feature type="signal peptide" evidence="5">
    <location>
        <begin position="1"/>
        <end position="34"/>
    </location>
</feature>
<dbReference type="GO" id="GO:0031012">
    <property type="term" value="C:extracellular matrix"/>
    <property type="evidence" value="ECO:0007669"/>
    <property type="project" value="InterPro"/>
</dbReference>
<evidence type="ECO:0000259" key="6">
    <source>
        <dbReference type="Pfam" id="PF00413"/>
    </source>
</evidence>
<feature type="domain" description="Peptidase M10 metallopeptidase" evidence="6">
    <location>
        <begin position="138"/>
        <end position="266"/>
    </location>
</feature>
<organism evidence="7 8">
    <name type="scientific">Levilactobacillus spicheri</name>
    <dbReference type="NCBI Taxonomy" id="216463"/>
    <lineage>
        <taxon>Bacteria</taxon>
        <taxon>Bacillati</taxon>
        <taxon>Bacillota</taxon>
        <taxon>Bacilli</taxon>
        <taxon>Lactobacillales</taxon>
        <taxon>Lactobacillaceae</taxon>
        <taxon>Levilactobacillus</taxon>
    </lineage>
</organism>
<evidence type="ECO:0000256" key="1">
    <source>
        <dbReference type="ARBA" id="ARBA00022670"/>
    </source>
</evidence>
<evidence type="ECO:0000256" key="3">
    <source>
        <dbReference type="ARBA" id="ARBA00022801"/>
    </source>
</evidence>